<dbReference type="GO" id="GO:0005789">
    <property type="term" value="C:endoplasmic reticulum membrane"/>
    <property type="evidence" value="ECO:0007669"/>
    <property type="project" value="InterPro"/>
</dbReference>
<feature type="transmembrane region" description="Helical" evidence="7">
    <location>
        <begin position="351"/>
        <end position="370"/>
    </location>
</feature>
<keyword evidence="4 7" id="KW-1133">Transmembrane helix</keyword>
<feature type="compositionally biased region" description="Low complexity" evidence="6">
    <location>
        <begin position="253"/>
        <end position="276"/>
    </location>
</feature>
<dbReference type="SUPFAM" id="SSF49354">
    <property type="entry name" value="PapD-like"/>
    <property type="match status" value="1"/>
</dbReference>
<dbReference type="GO" id="GO:0033149">
    <property type="term" value="F:FFAT motif binding"/>
    <property type="evidence" value="ECO:0007669"/>
    <property type="project" value="TreeGrafter"/>
</dbReference>
<evidence type="ECO:0000256" key="3">
    <source>
        <dbReference type="ARBA" id="ARBA00022692"/>
    </source>
</evidence>
<sequence>MDVSPNNLEFTGSFTKQITEYLTLSNPTNTPLAFKVKTTAPKLYCVRPNASIVQPGDSLQISIILQGFSQPLPNDYKCKDKFLLVSVPAPNSIDPSKVGESWSQLEAQFKPQVVSKKLRVNYVVGPDKPDGGAGVNQQQQQQPSQQQPQFNQQPQQQSQQFQQSQPSQQSIPQLQQQQQQPSQSSIDVGTGAGIAAGAGAGALAGGVIGSSGYNQAQNVPNGDNSFNQTANRSFDTSSAHNGFNNQSFGGASQQQQQQQQPHQQLQQQHYQQSSYQATGGNGYGGNVGGGVGAGAGAGASQPSPALQRELEALARQVQTLSTKLDQNEKSAASRSPVSSLVGGSGDDVSGISLPVALVLVLIAFLIGWLVF</sequence>
<name>A0AB34PP75_CANAX</name>
<dbReference type="GO" id="GO:0061817">
    <property type="term" value="P:endoplasmic reticulum-plasma membrane tethering"/>
    <property type="evidence" value="ECO:0007669"/>
    <property type="project" value="TreeGrafter"/>
</dbReference>
<feature type="compositionally biased region" description="Low complexity" evidence="6">
    <location>
        <begin position="333"/>
        <end position="343"/>
    </location>
</feature>
<evidence type="ECO:0000313" key="9">
    <source>
        <dbReference type="EMBL" id="KGR06109.1"/>
    </source>
</evidence>
<organism evidence="9 10">
    <name type="scientific">Candida albicans P78048</name>
    <dbReference type="NCBI Taxonomy" id="1094989"/>
    <lineage>
        <taxon>Eukaryota</taxon>
        <taxon>Fungi</taxon>
        <taxon>Dikarya</taxon>
        <taxon>Ascomycota</taxon>
        <taxon>Saccharomycotina</taxon>
        <taxon>Pichiomycetes</taxon>
        <taxon>Debaryomycetaceae</taxon>
        <taxon>Candida/Lodderomyces clade</taxon>
        <taxon>Candida</taxon>
    </lineage>
</organism>
<dbReference type="InterPro" id="IPR000535">
    <property type="entry name" value="MSP_dom"/>
</dbReference>
<feature type="domain" description="MSP" evidence="8">
    <location>
        <begin position="1"/>
        <end position="123"/>
    </location>
</feature>
<evidence type="ECO:0000313" key="10">
    <source>
        <dbReference type="Proteomes" id="UP000030161"/>
    </source>
</evidence>
<accession>A0AB34PP75</accession>
<comment type="caution">
    <text evidence="9">The sequence shown here is derived from an EMBL/GenBank/DDBJ whole genome shotgun (WGS) entry which is preliminary data.</text>
</comment>
<dbReference type="PANTHER" id="PTHR10809">
    <property type="entry name" value="VESICLE-ASSOCIATED MEMBRANE PROTEIN-ASSOCIATED PROTEIN"/>
    <property type="match status" value="1"/>
</dbReference>
<dbReference type="EMBL" id="AJIX01000037">
    <property type="protein sequence ID" value="KGR06109.1"/>
    <property type="molecule type" value="Genomic_DNA"/>
</dbReference>
<evidence type="ECO:0000256" key="7">
    <source>
        <dbReference type="SAM" id="Phobius"/>
    </source>
</evidence>
<protein>
    <recommendedName>
        <fullName evidence="8">MSP domain-containing protein</fullName>
    </recommendedName>
</protein>
<gene>
    <name evidence="9" type="ORF">MG3_04929</name>
</gene>
<evidence type="ECO:0000256" key="4">
    <source>
        <dbReference type="ARBA" id="ARBA00022989"/>
    </source>
</evidence>
<dbReference type="Proteomes" id="UP000030161">
    <property type="component" value="Unassembled WGS sequence"/>
</dbReference>
<evidence type="ECO:0000256" key="6">
    <source>
        <dbReference type="SAM" id="MobiDB-lite"/>
    </source>
</evidence>
<dbReference type="Pfam" id="PF00635">
    <property type="entry name" value="Motile_Sperm"/>
    <property type="match status" value="1"/>
</dbReference>
<evidence type="ECO:0000256" key="1">
    <source>
        <dbReference type="ARBA" id="ARBA00004211"/>
    </source>
</evidence>
<dbReference type="InterPro" id="IPR016763">
    <property type="entry name" value="VAP"/>
</dbReference>
<evidence type="ECO:0000259" key="8">
    <source>
        <dbReference type="PROSITE" id="PS50202"/>
    </source>
</evidence>
<reference evidence="9 10" key="1">
    <citation type="submission" date="2013-12" db="EMBL/GenBank/DDBJ databases">
        <title>The Genome Sequence of Candida albicans P78048.</title>
        <authorList>
            <consortium name="The Broad Institute Genome Sequencing Platform"/>
            <consortium name="The Broad Institute Genome Sequencing Center for Infectious Disease"/>
            <person name="Cuomo C."/>
            <person name="Bennett R."/>
            <person name="Hirakawa M."/>
            <person name="Noverr M."/>
            <person name="Mitchell A."/>
            <person name="Young S.K."/>
            <person name="Zeng Q."/>
            <person name="Gargeya S."/>
            <person name="Fitzgerald M."/>
            <person name="Abouelleil A."/>
            <person name="Alvarado L."/>
            <person name="Berlin A.M."/>
            <person name="Chapman S.B."/>
            <person name="Dewar J."/>
            <person name="Goldberg J."/>
            <person name="Griggs A."/>
            <person name="Gujja S."/>
            <person name="Hansen M."/>
            <person name="Howarth C."/>
            <person name="Imamovic A."/>
            <person name="Larimer J."/>
            <person name="McCowan C."/>
            <person name="Murphy C."/>
            <person name="Pearson M."/>
            <person name="Priest M."/>
            <person name="Roberts A."/>
            <person name="Saif S."/>
            <person name="Shea T."/>
            <person name="Sykes S."/>
            <person name="Wortman J."/>
            <person name="Nusbaum C."/>
            <person name="Birren B."/>
        </authorList>
    </citation>
    <scope>NUCLEOTIDE SEQUENCE [LARGE SCALE GENOMIC DNA]</scope>
    <source>
        <strain evidence="9 10">P78048</strain>
    </source>
</reference>
<evidence type="ECO:0000256" key="5">
    <source>
        <dbReference type="ARBA" id="ARBA00023136"/>
    </source>
</evidence>
<dbReference type="InterPro" id="IPR013783">
    <property type="entry name" value="Ig-like_fold"/>
</dbReference>
<feature type="region of interest" description="Disordered" evidence="6">
    <location>
        <begin position="123"/>
        <end position="188"/>
    </location>
</feature>
<feature type="region of interest" description="Disordered" evidence="6">
    <location>
        <begin position="324"/>
        <end position="343"/>
    </location>
</feature>
<dbReference type="PROSITE" id="PS50202">
    <property type="entry name" value="MSP"/>
    <property type="match status" value="1"/>
</dbReference>
<dbReference type="PANTHER" id="PTHR10809:SF6">
    <property type="entry name" value="AT11025P-RELATED"/>
    <property type="match status" value="1"/>
</dbReference>
<keyword evidence="3 7" id="KW-0812">Transmembrane</keyword>
<proteinExistence type="inferred from homology"/>
<evidence type="ECO:0000256" key="2">
    <source>
        <dbReference type="ARBA" id="ARBA00008932"/>
    </source>
</evidence>
<comment type="similarity">
    <text evidence="2">Belongs to the VAMP-associated protein (VAP) (TC 9.B.17) family.</text>
</comment>
<dbReference type="InterPro" id="IPR008962">
    <property type="entry name" value="PapD-like_sf"/>
</dbReference>
<dbReference type="GO" id="GO:0005886">
    <property type="term" value="C:plasma membrane"/>
    <property type="evidence" value="ECO:0007669"/>
    <property type="project" value="TreeGrafter"/>
</dbReference>
<dbReference type="AlphaFoldDB" id="A0AB34PP75"/>
<dbReference type="Gene3D" id="2.60.40.10">
    <property type="entry name" value="Immunoglobulins"/>
    <property type="match status" value="1"/>
</dbReference>
<feature type="region of interest" description="Disordered" evidence="6">
    <location>
        <begin position="219"/>
        <end position="282"/>
    </location>
</feature>
<keyword evidence="5 7" id="KW-0472">Membrane</keyword>
<feature type="compositionally biased region" description="Low complexity" evidence="6">
    <location>
        <begin position="137"/>
        <end position="188"/>
    </location>
</feature>
<comment type="subcellular location">
    <subcellularLocation>
        <location evidence="1">Membrane</location>
        <topology evidence="1">Single-pass type IV membrane protein</topology>
    </subcellularLocation>
</comment>
<feature type="compositionally biased region" description="Polar residues" evidence="6">
    <location>
        <begin position="219"/>
        <end position="252"/>
    </location>
</feature>
<dbReference type="GO" id="GO:0090158">
    <property type="term" value="P:endoplasmic reticulum membrane organization"/>
    <property type="evidence" value="ECO:0007669"/>
    <property type="project" value="TreeGrafter"/>
</dbReference>